<sequence length="30" mass="3577">MIPEPVRIRDHSRDGRLTQYLLAQSRLPEE</sequence>
<comment type="caution">
    <text evidence="1">The sequence shown here is derived from an EMBL/GenBank/DDBJ whole genome shotgun (WGS) entry which is preliminary data.</text>
</comment>
<evidence type="ECO:0000313" key="2">
    <source>
        <dbReference type="Proteomes" id="UP000530424"/>
    </source>
</evidence>
<organism evidence="1 2">
    <name type="scientific">Nocardioides thalensis</name>
    <dbReference type="NCBI Taxonomy" id="1914755"/>
    <lineage>
        <taxon>Bacteria</taxon>
        <taxon>Bacillati</taxon>
        <taxon>Actinomycetota</taxon>
        <taxon>Actinomycetes</taxon>
        <taxon>Propionibacteriales</taxon>
        <taxon>Nocardioidaceae</taxon>
        <taxon>Nocardioides</taxon>
    </lineage>
</organism>
<proteinExistence type="predicted"/>
<keyword evidence="2" id="KW-1185">Reference proteome</keyword>
<accession>A0A853BWP1</accession>
<dbReference type="Proteomes" id="UP000530424">
    <property type="component" value="Unassembled WGS sequence"/>
</dbReference>
<evidence type="ECO:0000313" key="1">
    <source>
        <dbReference type="EMBL" id="NYI99390.1"/>
    </source>
</evidence>
<protein>
    <submittedName>
        <fullName evidence="1">Uncharacterized protein</fullName>
    </submittedName>
</protein>
<reference evidence="1 2" key="1">
    <citation type="submission" date="2020-07" db="EMBL/GenBank/DDBJ databases">
        <title>Sequencing the genomes of 1000 actinobacteria strains.</title>
        <authorList>
            <person name="Klenk H.-P."/>
        </authorList>
    </citation>
    <scope>NUCLEOTIDE SEQUENCE [LARGE SCALE GENOMIC DNA]</scope>
    <source>
        <strain evidence="1 2">DSM 103833</strain>
    </source>
</reference>
<gene>
    <name evidence="1" type="ORF">HNR19_000089</name>
</gene>
<dbReference type="AlphaFoldDB" id="A0A853BWP1"/>
<dbReference type="EMBL" id="JACCFP010000001">
    <property type="protein sequence ID" value="NYI99390.1"/>
    <property type="molecule type" value="Genomic_DNA"/>
</dbReference>
<name>A0A853BWP1_9ACTN</name>